<sequence>MIPPPGGDVESTAEEPRPELVDQLRRLAPRDHAALVFDSPGEAAAAVAAFLQVGLERGERCVHLAEAEGATAILPHLRGAGVDVGEALASGRLALVTDRDDFLRPGPLRPAEVEPLLAEKAEQSVKEGGGALRVSADARWLLDPSPSLERLLEYEQMLQRLCRDHPFVALWRYDRGTFAPAALRALVRAHPVLVRRGEAHRNHLFAPPLAAGGDAGEDLDQLLETVAERDRAESSFAESGERLRLALEGGAHALWDWDLPAQRLAVNTRWAELPGLPPSAWSVSVSEWEQPIHPDDLAATWGAIRDHVQGRTPRLEIEYRAKGPGGWRWLRLRGKVAGRDAAGAAVRLAGTITDETEVRAAAERALGSERFAAVGTLAAGVAHEINNPLAWITTNLGFVQDLVASPAQAGQDAAARQQVLEVLEETRQGVARIRDTVDALRTVGRPVPAGAPVPCDVREEVLAAVAVARHEVVHRARLTLEVPDALPPVLSHPGALRKVFLHLILNAAQAIPEGPVSEHEVKVTAAAAAGAVSVEVSDTGTGMSPHVRAQMFDPFFTTKGPGQGMGLGLSFARAQVEAARGRIEVASEPRRGTTVRVVLPEAAAAEASPAPAAPASGRRRVLLVDDEEILVRAYGRLLERDHEVTALTSAAEALRRLEAGETWDAILFDLQMPDVDGVELFEKIELARPELVTRVAFMTGGAFTPRALSFLERNTRPTLAKPIDAAALRELVAQLAR</sequence>
<dbReference type="Proteomes" id="UP000503640">
    <property type="component" value="Unassembled WGS sequence"/>
</dbReference>
<dbReference type="InterPro" id="IPR001789">
    <property type="entry name" value="Sig_transdc_resp-reg_receiver"/>
</dbReference>
<accession>A0A7I9VI12</accession>
<dbReference type="SUPFAM" id="SSF55874">
    <property type="entry name" value="ATPase domain of HSP90 chaperone/DNA topoisomerase II/histidine kinase"/>
    <property type="match status" value="1"/>
</dbReference>
<dbReference type="EMBL" id="BJTG01000002">
    <property type="protein sequence ID" value="GEJ56041.1"/>
    <property type="molecule type" value="Genomic_DNA"/>
</dbReference>
<gene>
    <name evidence="9" type="ORF">AMYX_07820</name>
</gene>
<dbReference type="Gene3D" id="3.30.450.20">
    <property type="entry name" value="PAS domain"/>
    <property type="match status" value="1"/>
</dbReference>
<dbReference type="PROSITE" id="PS50110">
    <property type="entry name" value="RESPONSE_REGULATORY"/>
    <property type="match status" value="1"/>
</dbReference>
<dbReference type="SUPFAM" id="SSF55785">
    <property type="entry name" value="PYP-like sensor domain (PAS domain)"/>
    <property type="match status" value="1"/>
</dbReference>
<dbReference type="EC" id="2.7.13.3" evidence="2"/>
<evidence type="ECO:0000256" key="6">
    <source>
        <dbReference type="PROSITE-ProRule" id="PRU00169"/>
    </source>
</evidence>
<dbReference type="Gene3D" id="3.30.565.10">
    <property type="entry name" value="Histidine kinase-like ATPase, C-terminal domain"/>
    <property type="match status" value="1"/>
</dbReference>
<dbReference type="GO" id="GO:0009927">
    <property type="term" value="F:histidine phosphotransfer kinase activity"/>
    <property type="evidence" value="ECO:0007669"/>
    <property type="project" value="TreeGrafter"/>
</dbReference>
<dbReference type="AlphaFoldDB" id="A0A7I9VI12"/>
<dbReference type="SUPFAM" id="SSF47384">
    <property type="entry name" value="Homodimeric domain of signal transducing histidine kinase"/>
    <property type="match status" value="1"/>
</dbReference>
<comment type="caution">
    <text evidence="9">The sequence shown here is derived from an EMBL/GenBank/DDBJ whole genome shotgun (WGS) entry which is preliminary data.</text>
</comment>
<evidence type="ECO:0000256" key="2">
    <source>
        <dbReference type="ARBA" id="ARBA00012438"/>
    </source>
</evidence>
<dbReference type="SUPFAM" id="SSF52172">
    <property type="entry name" value="CheY-like"/>
    <property type="match status" value="1"/>
</dbReference>
<dbReference type="SMART" id="SM00387">
    <property type="entry name" value="HATPase_c"/>
    <property type="match status" value="1"/>
</dbReference>
<keyword evidence="5" id="KW-0418">Kinase</keyword>
<dbReference type="Gene3D" id="3.40.50.2300">
    <property type="match status" value="1"/>
</dbReference>
<dbReference type="Pfam" id="PF08447">
    <property type="entry name" value="PAS_3"/>
    <property type="match status" value="1"/>
</dbReference>
<feature type="domain" description="Histidine kinase" evidence="7">
    <location>
        <begin position="380"/>
        <end position="603"/>
    </location>
</feature>
<dbReference type="InterPro" id="IPR004358">
    <property type="entry name" value="Sig_transdc_His_kin-like_C"/>
</dbReference>
<dbReference type="PRINTS" id="PR00344">
    <property type="entry name" value="BCTRLSENSOR"/>
</dbReference>
<dbReference type="PANTHER" id="PTHR43047:SF72">
    <property type="entry name" value="OSMOSENSING HISTIDINE PROTEIN KINASE SLN1"/>
    <property type="match status" value="1"/>
</dbReference>
<keyword evidence="10" id="KW-1185">Reference proteome</keyword>
<evidence type="ECO:0000313" key="9">
    <source>
        <dbReference type="EMBL" id="GEJ56041.1"/>
    </source>
</evidence>
<evidence type="ECO:0000259" key="8">
    <source>
        <dbReference type="PROSITE" id="PS50110"/>
    </source>
</evidence>
<dbReference type="InterPro" id="IPR003594">
    <property type="entry name" value="HATPase_dom"/>
</dbReference>
<protein>
    <recommendedName>
        <fullName evidence="2">histidine kinase</fullName>
        <ecNumber evidence="2">2.7.13.3</ecNumber>
    </recommendedName>
</protein>
<evidence type="ECO:0000256" key="4">
    <source>
        <dbReference type="ARBA" id="ARBA00022679"/>
    </source>
</evidence>
<dbReference type="InterPro" id="IPR013655">
    <property type="entry name" value="PAS_fold_3"/>
</dbReference>
<dbReference type="SMART" id="SM00448">
    <property type="entry name" value="REC"/>
    <property type="match status" value="1"/>
</dbReference>
<dbReference type="InterPro" id="IPR011006">
    <property type="entry name" value="CheY-like_superfamily"/>
</dbReference>
<dbReference type="PROSITE" id="PS50109">
    <property type="entry name" value="HIS_KIN"/>
    <property type="match status" value="1"/>
</dbReference>
<dbReference type="InterPro" id="IPR003661">
    <property type="entry name" value="HisK_dim/P_dom"/>
</dbReference>
<dbReference type="InterPro" id="IPR025847">
    <property type="entry name" value="MEDS_domain"/>
</dbReference>
<evidence type="ECO:0000313" key="10">
    <source>
        <dbReference type="Proteomes" id="UP000503640"/>
    </source>
</evidence>
<dbReference type="Pfam" id="PF14417">
    <property type="entry name" value="MEDS"/>
    <property type="match status" value="1"/>
</dbReference>
<keyword evidence="4" id="KW-0808">Transferase</keyword>
<feature type="domain" description="Response regulatory" evidence="8">
    <location>
        <begin position="620"/>
        <end position="736"/>
    </location>
</feature>
<feature type="modified residue" description="4-aspartylphosphate" evidence="6">
    <location>
        <position position="669"/>
    </location>
</feature>
<evidence type="ECO:0000259" key="7">
    <source>
        <dbReference type="PROSITE" id="PS50109"/>
    </source>
</evidence>
<proteinExistence type="predicted"/>
<dbReference type="Pfam" id="PF02518">
    <property type="entry name" value="HATPase_c"/>
    <property type="match status" value="1"/>
</dbReference>
<evidence type="ECO:0000256" key="5">
    <source>
        <dbReference type="ARBA" id="ARBA00022777"/>
    </source>
</evidence>
<name>A0A7I9VI12_9BACT</name>
<dbReference type="InterPro" id="IPR036890">
    <property type="entry name" value="HATPase_C_sf"/>
</dbReference>
<dbReference type="CDD" id="cd00082">
    <property type="entry name" value="HisKA"/>
    <property type="match status" value="1"/>
</dbReference>
<evidence type="ECO:0000256" key="3">
    <source>
        <dbReference type="ARBA" id="ARBA00022553"/>
    </source>
</evidence>
<organism evidence="9 10">
    <name type="scientific">Anaeromyxobacter diazotrophicus</name>
    <dbReference type="NCBI Taxonomy" id="2590199"/>
    <lineage>
        <taxon>Bacteria</taxon>
        <taxon>Pseudomonadati</taxon>
        <taxon>Myxococcota</taxon>
        <taxon>Myxococcia</taxon>
        <taxon>Myxococcales</taxon>
        <taxon>Cystobacterineae</taxon>
        <taxon>Anaeromyxobacteraceae</taxon>
        <taxon>Anaeromyxobacter</taxon>
    </lineage>
</organism>
<dbReference type="Gene3D" id="1.10.287.130">
    <property type="match status" value="1"/>
</dbReference>
<dbReference type="InterPro" id="IPR005467">
    <property type="entry name" value="His_kinase_dom"/>
</dbReference>
<dbReference type="RefSeq" id="WP_176063168.1">
    <property type="nucleotide sequence ID" value="NZ_BJTG01000002.1"/>
</dbReference>
<evidence type="ECO:0000256" key="1">
    <source>
        <dbReference type="ARBA" id="ARBA00000085"/>
    </source>
</evidence>
<dbReference type="GO" id="GO:0000155">
    <property type="term" value="F:phosphorelay sensor kinase activity"/>
    <property type="evidence" value="ECO:0007669"/>
    <property type="project" value="InterPro"/>
</dbReference>
<reference evidence="10" key="1">
    <citation type="journal article" date="2020" name="Appl. Environ. Microbiol.">
        <title>Diazotrophic Anaeromyxobacter Isolates from Soils.</title>
        <authorList>
            <person name="Masuda Y."/>
            <person name="Yamanaka H."/>
            <person name="Xu Z.X."/>
            <person name="Shiratori Y."/>
            <person name="Aono T."/>
            <person name="Amachi S."/>
            <person name="Senoo K."/>
            <person name="Itoh H."/>
        </authorList>
    </citation>
    <scope>NUCLEOTIDE SEQUENCE [LARGE SCALE GENOMIC DNA]</scope>
    <source>
        <strain evidence="10">R267</strain>
    </source>
</reference>
<keyword evidence="3 6" id="KW-0597">Phosphoprotein</keyword>
<comment type="catalytic activity">
    <reaction evidence="1">
        <text>ATP + protein L-histidine = ADP + protein N-phospho-L-histidine.</text>
        <dbReference type="EC" id="2.7.13.3"/>
    </reaction>
</comment>
<dbReference type="GO" id="GO:0005886">
    <property type="term" value="C:plasma membrane"/>
    <property type="evidence" value="ECO:0007669"/>
    <property type="project" value="TreeGrafter"/>
</dbReference>
<dbReference type="Pfam" id="PF00072">
    <property type="entry name" value="Response_reg"/>
    <property type="match status" value="1"/>
</dbReference>
<dbReference type="PANTHER" id="PTHR43047">
    <property type="entry name" value="TWO-COMPONENT HISTIDINE PROTEIN KINASE"/>
    <property type="match status" value="1"/>
</dbReference>
<dbReference type="InterPro" id="IPR036097">
    <property type="entry name" value="HisK_dim/P_sf"/>
</dbReference>
<dbReference type="InterPro" id="IPR035965">
    <property type="entry name" value="PAS-like_dom_sf"/>
</dbReference>